<organism evidence="2 3">
    <name type="scientific">Leucocoprinus birnbaumii</name>
    <dbReference type="NCBI Taxonomy" id="56174"/>
    <lineage>
        <taxon>Eukaryota</taxon>
        <taxon>Fungi</taxon>
        <taxon>Dikarya</taxon>
        <taxon>Basidiomycota</taxon>
        <taxon>Agaricomycotina</taxon>
        <taxon>Agaricomycetes</taxon>
        <taxon>Agaricomycetidae</taxon>
        <taxon>Agaricales</taxon>
        <taxon>Agaricineae</taxon>
        <taxon>Agaricaceae</taxon>
        <taxon>Leucocoprinus</taxon>
    </lineage>
</organism>
<evidence type="ECO:0000313" key="3">
    <source>
        <dbReference type="Proteomes" id="UP001213000"/>
    </source>
</evidence>
<comment type="caution">
    <text evidence="2">The sequence shown here is derived from an EMBL/GenBank/DDBJ whole genome shotgun (WGS) entry which is preliminary data.</text>
</comment>
<feature type="region of interest" description="Disordered" evidence="1">
    <location>
        <begin position="70"/>
        <end position="103"/>
    </location>
</feature>
<keyword evidence="3" id="KW-1185">Reference proteome</keyword>
<feature type="compositionally biased region" description="Low complexity" evidence="1">
    <location>
        <begin position="72"/>
        <end position="91"/>
    </location>
</feature>
<dbReference type="AlphaFoldDB" id="A0AAD5VYN2"/>
<name>A0AAD5VYN2_9AGAR</name>
<evidence type="ECO:0000256" key="1">
    <source>
        <dbReference type="SAM" id="MobiDB-lite"/>
    </source>
</evidence>
<reference evidence="2" key="1">
    <citation type="submission" date="2022-07" db="EMBL/GenBank/DDBJ databases">
        <title>Genome Sequence of Leucocoprinus birnbaumii.</title>
        <authorList>
            <person name="Buettner E."/>
        </authorList>
    </citation>
    <scope>NUCLEOTIDE SEQUENCE</scope>
    <source>
        <strain evidence="2">VT141</strain>
    </source>
</reference>
<evidence type="ECO:0000313" key="2">
    <source>
        <dbReference type="EMBL" id="KAJ3571471.1"/>
    </source>
</evidence>
<dbReference type="Proteomes" id="UP001213000">
    <property type="component" value="Unassembled WGS sequence"/>
</dbReference>
<protein>
    <submittedName>
        <fullName evidence="2">Uncharacterized protein</fullName>
    </submittedName>
</protein>
<gene>
    <name evidence="2" type="ORF">NP233_g3737</name>
</gene>
<accession>A0AAD5VYN2</accession>
<proteinExistence type="predicted"/>
<sequence>MPLSKKEISLLKELKPECLQKCLSDWNFKMSTWTHEVVLAEFAKRFGAEADSSKQKQLYDWVQNHCRTAVNSDSGTDSDSEGSTTSGVSSDSDPDRSENVRQSPRCRQGFRAIVIANNKSTIKSMIHASHSAEEMPALHEYIALWNNAVTKLIDNLPQEVYAQYKREAVKNKLKQLHGPTIEEIYNVQKGLHARAAEVLLELLGWDRKQYGDALFFVLLAYQDKSDNVRTQRVFVSNVKDYNKHKKPFLKKYDTRVAAEMVNLAACSFPKEVNPTDDILWRNLEDPNRFSQILAKHSALEFFACLNPDKLKRQEMEHLAFQLNLDPTLLTFKNYAPSNFADSTSVLSTLLIEITKTGPSDVGLIGDSASSGSVYENITRPLYIPWHPPRLYTPALVIEEPTPLTGPVDDTQAAQANNTILILQSDAPIFAPFQPHTPLTDEGTAISPGEFSVIHSTDIPVHMTSNDEVVLTSIIPALKITGDDQGAPVESQVPTSVQLQEGTQNKNCKKNARKGNKQTKAQGKWHYFFDRGQWRKHEMSPIWLLDESTKLGPDNNHNQRSGRTREVILCL</sequence>
<dbReference type="EMBL" id="JANIEX010000183">
    <property type="protein sequence ID" value="KAJ3571471.1"/>
    <property type="molecule type" value="Genomic_DNA"/>
</dbReference>